<name>A0AAV4HTR3_9GAST</name>
<dbReference type="InterPro" id="IPR052954">
    <property type="entry name" value="GPCR-Ligand_Int"/>
</dbReference>
<evidence type="ECO:0000256" key="2">
    <source>
        <dbReference type="ARBA" id="ARBA00022692"/>
    </source>
</evidence>
<sequence>MAEPGVTASVLNTMTTAVMGFTTSIPGTADVMKEGMKKMKEEDTLVDDLNFVMCGIVAPIFCFVGMAGNVLSIITWNRPKMRSSTGRYLTGQAIADFSVLMFFVSIDSVTAWNPDVKFSPVYGFCFCYILYPGLFFAVVCSVWFTVGVTIDRYILVCWITKAKQYCNEKRANFGLILITFNAFIINFPHYLSYTTVDPTSSSSSGNSSIFNTGSVSFNNGTAPGDDGMKKKTPLTTRVEAYRETEFYTSDSGQFYEFWIHCMILILIPWVTVFSMNVMIIKRVRESNKKNEGKKTSAAAKHTKQSENQITRLLLAVTFTFLVFIGMQCIIQCMYMKKPAGFNMFIVNSSFAVAKCGIVFNSSLNFFLYCLTGRRFRTELLTVLGLYDADEQLSSLMDRPSSGHTTSSTGSTGI</sequence>
<organism evidence="7 8">
    <name type="scientific">Elysia marginata</name>
    <dbReference type="NCBI Taxonomy" id="1093978"/>
    <lineage>
        <taxon>Eukaryota</taxon>
        <taxon>Metazoa</taxon>
        <taxon>Spiralia</taxon>
        <taxon>Lophotrochozoa</taxon>
        <taxon>Mollusca</taxon>
        <taxon>Gastropoda</taxon>
        <taxon>Heterobranchia</taxon>
        <taxon>Euthyneura</taxon>
        <taxon>Panpulmonata</taxon>
        <taxon>Sacoglossa</taxon>
        <taxon>Placobranchoidea</taxon>
        <taxon>Plakobranchidae</taxon>
        <taxon>Elysia</taxon>
    </lineage>
</organism>
<dbReference type="GO" id="GO:0016020">
    <property type="term" value="C:membrane"/>
    <property type="evidence" value="ECO:0007669"/>
    <property type="project" value="UniProtKB-SubCell"/>
</dbReference>
<evidence type="ECO:0000313" key="7">
    <source>
        <dbReference type="EMBL" id="GFS01623.1"/>
    </source>
</evidence>
<feature type="transmembrane region" description="Helical" evidence="5">
    <location>
        <begin position="257"/>
        <end position="279"/>
    </location>
</feature>
<dbReference type="InterPro" id="IPR000276">
    <property type="entry name" value="GPCR_Rhodpsn"/>
</dbReference>
<evidence type="ECO:0000256" key="4">
    <source>
        <dbReference type="ARBA" id="ARBA00023136"/>
    </source>
</evidence>
<keyword evidence="3 5" id="KW-1133">Transmembrane helix</keyword>
<keyword evidence="7" id="KW-0675">Receptor</keyword>
<keyword evidence="4 5" id="KW-0472">Membrane</keyword>
<dbReference type="Proteomes" id="UP000762676">
    <property type="component" value="Unassembled WGS sequence"/>
</dbReference>
<evidence type="ECO:0000256" key="5">
    <source>
        <dbReference type="SAM" id="Phobius"/>
    </source>
</evidence>
<feature type="transmembrane region" description="Helical" evidence="5">
    <location>
        <begin position="171"/>
        <end position="191"/>
    </location>
</feature>
<dbReference type="EMBL" id="BMAT01002205">
    <property type="protein sequence ID" value="GFS01623.1"/>
    <property type="molecule type" value="Genomic_DNA"/>
</dbReference>
<evidence type="ECO:0000259" key="6">
    <source>
        <dbReference type="PROSITE" id="PS50262"/>
    </source>
</evidence>
<keyword evidence="8" id="KW-1185">Reference proteome</keyword>
<keyword evidence="2 5" id="KW-0812">Transmembrane</keyword>
<accession>A0AAV4HTR3</accession>
<dbReference type="SUPFAM" id="SSF81321">
    <property type="entry name" value="Family A G protein-coupled receptor-like"/>
    <property type="match status" value="1"/>
</dbReference>
<dbReference type="PROSITE" id="PS50262">
    <property type="entry name" value="G_PROTEIN_RECEP_F1_2"/>
    <property type="match status" value="1"/>
</dbReference>
<dbReference type="InterPro" id="IPR017452">
    <property type="entry name" value="GPCR_Rhodpsn_7TM"/>
</dbReference>
<dbReference type="Gene3D" id="1.20.1070.10">
    <property type="entry name" value="Rhodopsin 7-helix transmembrane proteins"/>
    <property type="match status" value="1"/>
</dbReference>
<proteinExistence type="predicted"/>
<dbReference type="GO" id="GO:0004930">
    <property type="term" value="F:G protein-coupled receptor activity"/>
    <property type="evidence" value="ECO:0007669"/>
    <property type="project" value="InterPro"/>
</dbReference>
<comment type="caution">
    <text evidence="7">The sequence shown here is derived from an EMBL/GenBank/DDBJ whole genome shotgun (WGS) entry which is preliminary data.</text>
</comment>
<dbReference type="PRINTS" id="PR00237">
    <property type="entry name" value="GPCRRHODOPSN"/>
</dbReference>
<reference evidence="7 8" key="1">
    <citation type="journal article" date="2021" name="Elife">
        <title>Chloroplast acquisition without the gene transfer in kleptoplastic sea slugs, Plakobranchus ocellatus.</title>
        <authorList>
            <person name="Maeda T."/>
            <person name="Takahashi S."/>
            <person name="Yoshida T."/>
            <person name="Shimamura S."/>
            <person name="Takaki Y."/>
            <person name="Nagai Y."/>
            <person name="Toyoda A."/>
            <person name="Suzuki Y."/>
            <person name="Arimoto A."/>
            <person name="Ishii H."/>
            <person name="Satoh N."/>
            <person name="Nishiyama T."/>
            <person name="Hasebe M."/>
            <person name="Maruyama T."/>
            <person name="Minagawa J."/>
            <person name="Obokata J."/>
            <person name="Shigenobu S."/>
        </authorList>
    </citation>
    <scope>NUCLEOTIDE SEQUENCE [LARGE SCALE GENOMIC DNA]</scope>
</reference>
<comment type="subcellular location">
    <subcellularLocation>
        <location evidence="1">Membrane</location>
    </subcellularLocation>
</comment>
<feature type="transmembrane region" description="Helical" evidence="5">
    <location>
        <begin position="121"/>
        <end position="150"/>
    </location>
</feature>
<gene>
    <name evidence="7" type="ORF">ElyMa_001102500</name>
</gene>
<evidence type="ECO:0000256" key="1">
    <source>
        <dbReference type="ARBA" id="ARBA00004370"/>
    </source>
</evidence>
<feature type="transmembrane region" description="Helical" evidence="5">
    <location>
        <begin position="312"/>
        <end position="336"/>
    </location>
</feature>
<dbReference type="PANTHER" id="PTHR46641">
    <property type="entry name" value="FMRFAMIDE RECEPTOR-RELATED"/>
    <property type="match status" value="1"/>
</dbReference>
<feature type="transmembrane region" description="Helical" evidence="5">
    <location>
        <begin position="348"/>
        <end position="370"/>
    </location>
</feature>
<dbReference type="Pfam" id="PF00001">
    <property type="entry name" value="7tm_1"/>
    <property type="match status" value="1"/>
</dbReference>
<feature type="domain" description="G-protein coupled receptors family 1 profile" evidence="6">
    <location>
        <begin position="68"/>
        <end position="368"/>
    </location>
</feature>
<evidence type="ECO:0000313" key="8">
    <source>
        <dbReference type="Proteomes" id="UP000762676"/>
    </source>
</evidence>
<dbReference type="AlphaFoldDB" id="A0AAV4HTR3"/>
<evidence type="ECO:0000256" key="3">
    <source>
        <dbReference type="ARBA" id="ARBA00022989"/>
    </source>
</evidence>
<feature type="transmembrane region" description="Helical" evidence="5">
    <location>
        <begin position="88"/>
        <end position="106"/>
    </location>
</feature>
<feature type="transmembrane region" description="Helical" evidence="5">
    <location>
        <begin position="49"/>
        <end position="76"/>
    </location>
</feature>
<protein>
    <submittedName>
        <fullName evidence="7">FMRFamide receptor</fullName>
    </submittedName>
</protein>
<dbReference type="PANTHER" id="PTHR46641:SF2">
    <property type="entry name" value="FMRFAMIDE RECEPTOR"/>
    <property type="match status" value="1"/>
</dbReference>
<dbReference type="CDD" id="cd14978">
    <property type="entry name" value="7tmA_FMRFamide_R-like"/>
    <property type="match status" value="1"/>
</dbReference>